<evidence type="ECO:0000313" key="2">
    <source>
        <dbReference type="Proteomes" id="UP000196531"/>
    </source>
</evidence>
<accession>A0A1Y5F3K9</accession>
<organism evidence="1 2">
    <name type="scientific">Halobacteriovorax marinus</name>
    <dbReference type="NCBI Taxonomy" id="97084"/>
    <lineage>
        <taxon>Bacteria</taxon>
        <taxon>Pseudomonadati</taxon>
        <taxon>Bdellovibrionota</taxon>
        <taxon>Bacteriovoracia</taxon>
        <taxon>Bacteriovoracales</taxon>
        <taxon>Halobacteriovoraceae</taxon>
        <taxon>Halobacteriovorax</taxon>
    </lineage>
</organism>
<evidence type="ECO:0000313" key="1">
    <source>
        <dbReference type="EMBL" id="OUR94152.1"/>
    </source>
</evidence>
<sequence>MKAIIYLGMVVAMMMAFEVRAWDDFERSGVDVSSWYNESDATPSEWQVFTSLGHGRSKSLIITEKTLKVGKTIVAVTQKIQNKTNTPYCLIAKISEEVNAINTLKRHGLTIILPGEEKFIGGYRINTMGRNWKVHWKFKGTKNLNLCD</sequence>
<comment type="caution">
    <text evidence="1">The sequence shown here is derived from an EMBL/GenBank/DDBJ whole genome shotgun (WGS) entry which is preliminary data.</text>
</comment>
<proteinExistence type="predicted"/>
<reference evidence="2" key="1">
    <citation type="journal article" date="2017" name="Proc. Natl. Acad. Sci. U.S.A.">
        <title>Simulation of Deepwater Horizon oil plume reveals substrate specialization within a complex community of hydrocarbon-degraders.</title>
        <authorList>
            <person name="Hu P."/>
            <person name="Dubinsky E.A."/>
            <person name="Probst A.J."/>
            <person name="Wang J."/>
            <person name="Sieber C.M.K."/>
            <person name="Tom L.M."/>
            <person name="Gardinali P."/>
            <person name="Banfield J.F."/>
            <person name="Atlas R.M."/>
            <person name="Andersen G.L."/>
        </authorList>
    </citation>
    <scope>NUCLEOTIDE SEQUENCE [LARGE SCALE GENOMIC DNA]</scope>
</reference>
<dbReference type="Proteomes" id="UP000196531">
    <property type="component" value="Unassembled WGS sequence"/>
</dbReference>
<protein>
    <submittedName>
        <fullName evidence="1">Uncharacterized protein</fullName>
    </submittedName>
</protein>
<dbReference type="AlphaFoldDB" id="A0A1Y5F3K9"/>
<dbReference type="EMBL" id="MAAO01000011">
    <property type="protein sequence ID" value="OUR94152.1"/>
    <property type="molecule type" value="Genomic_DNA"/>
</dbReference>
<name>A0A1Y5F3K9_9BACT</name>
<gene>
    <name evidence="1" type="ORF">A9Q84_17740</name>
</gene>